<keyword evidence="2" id="KW-1185">Reference proteome</keyword>
<dbReference type="Gene3D" id="3.20.20.140">
    <property type="entry name" value="Metal-dependent hydrolases"/>
    <property type="match status" value="1"/>
</dbReference>
<reference evidence="2" key="1">
    <citation type="submission" date="2017-02" db="EMBL/GenBank/DDBJ databases">
        <title>Comparative genomics and description of representatives of a novel lineage of planctomycetes thriving in anoxic sediments.</title>
        <authorList>
            <person name="Spring S."/>
            <person name="Bunk B."/>
            <person name="Sproer C."/>
        </authorList>
    </citation>
    <scope>NUCLEOTIDE SEQUENCE [LARGE SCALE GENOMIC DNA]</scope>
    <source>
        <strain evidence="2">SM-Chi-D1</strain>
    </source>
</reference>
<name>A0A1Q2MFP0_9BACT</name>
<organism evidence="1 2">
    <name type="scientific">Limihaloglobus sulfuriphilus</name>
    <dbReference type="NCBI Taxonomy" id="1851148"/>
    <lineage>
        <taxon>Bacteria</taxon>
        <taxon>Pseudomonadati</taxon>
        <taxon>Planctomycetota</taxon>
        <taxon>Phycisphaerae</taxon>
        <taxon>Sedimentisphaerales</taxon>
        <taxon>Sedimentisphaeraceae</taxon>
        <taxon>Limihaloglobus</taxon>
    </lineage>
</organism>
<evidence type="ECO:0000313" key="1">
    <source>
        <dbReference type="EMBL" id="AQQ71368.1"/>
    </source>
</evidence>
<dbReference type="EMBL" id="CP019646">
    <property type="protein sequence ID" value="AQQ71368.1"/>
    <property type="molecule type" value="Genomic_DNA"/>
</dbReference>
<proteinExistence type="predicted"/>
<gene>
    <name evidence="1" type="ORF">SMSP2_01741</name>
</gene>
<dbReference type="STRING" id="1851148.SMSP2_01741"/>
<evidence type="ECO:0008006" key="3">
    <source>
        <dbReference type="Google" id="ProtNLM"/>
    </source>
</evidence>
<dbReference type="AlphaFoldDB" id="A0A1Q2MFP0"/>
<dbReference type="Proteomes" id="UP000188181">
    <property type="component" value="Chromosome"/>
</dbReference>
<protein>
    <recommendedName>
        <fullName evidence="3">DUF3604 domain-containing protein</fullName>
    </recommendedName>
</protein>
<dbReference type="KEGG" id="pbas:SMSP2_01741"/>
<accession>A0A1Q2MFP0</accession>
<evidence type="ECO:0000313" key="2">
    <source>
        <dbReference type="Proteomes" id="UP000188181"/>
    </source>
</evidence>
<sequence>MHNKLSRRSFLLHSNMAVFSGYILRRNILNTAFSYESGAGSAPGNWALSPETLVSGRKTRVELCYEHTGLGLPAGSYHRVLIEPVSVKSLFHCPPSTDMKVVEYKNTLPKVDLIPQAVHGVGFREVKMVFPEGIKRGDSFAVQLGNTDDKGEITALINPVPVSNLTFEIYTGFDETHAAKASDKNTYKQPWNPPQAGKEYDWQVKGWAYALPKINIKPAPASALRIFAPSLVKAGSKFDMRISVTDEFDSRAFPVFEGNAIIEDSTGFEGASKTLKFSKKDRCSKLLKNISITKPGIYRLRARLDGAKEIFESNPVIVRNDVKAPIYWGNIHNHGQYSECWGDDLDTFYSFAREVSGMDYVSLSDHLGAMPRKQGGAGRLLRWRLGHPVSPYESWKDTITAANRYNSDDFVTLIGYEWSSMDMGHYNIYLAEADMDNMDKIFTDKYEDCGFTLQEKLKNCEALFIPHKHADVFPYRPLQEVSNSAGKALTPCIEVYSDWGDAFDPYGRWPEHSLFGGVRNSDAHSYLWALEKGYRLGVLGDSDSHTGLPGRRNPGGVAPHHDHPQGLTAVMTNNFSRQGVMDAFHDRAAYATTGERIFLDVRALGVSFGEILRCDENFSIEVEAAGTDLIESVNLFNGMNLVESKKFGNVKDIKCTFGGLEPAETMRAYTVAVIQKDENRAYSSPIWVVKKSLPELSVERTAGGEVFVVNNGSAAAENVEIMLSRTDFTHTRQRIPGREPAWEETAGFIWTTRRDDRNIILHYRWHGEPIEGSVEIAGAADYEFDYNRDFIFWQGQMTDHGDGKADFTIGKTHTITHSIGFDIDINVRTDVPCKVTISFNKDLTTFAGSKTFESDKITVPLNGRTNNAAVHNEKIPVLEPGRRWKVPTAYKDGYVSFM</sequence>
<dbReference type="SUPFAM" id="SSF89550">
    <property type="entry name" value="PHP domain-like"/>
    <property type="match status" value="1"/>
</dbReference>
<dbReference type="InterPro" id="IPR016195">
    <property type="entry name" value="Pol/histidinol_Pase-like"/>
</dbReference>